<protein>
    <submittedName>
        <fullName evidence="1">WD repeat-containing protein 49 isoform 2</fullName>
    </submittedName>
</protein>
<dbReference type="PANTHER" id="PTHR37201">
    <property type="entry name" value="WD REPEAT PROTEIN"/>
    <property type="match status" value="1"/>
</dbReference>
<dbReference type="PANTHER" id="PTHR37201:SF1">
    <property type="entry name" value="WD REPEAT PROTEIN"/>
    <property type="match status" value="1"/>
</dbReference>
<comment type="caution">
    <text evidence="1">The sequence shown here is derived from an EMBL/GenBank/DDBJ whole genome shotgun (WGS) entry which is preliminary data.</text>
</comment>
<dbReference type="EMBL" id="SSTE01006467">
    <property type="protein sequence ID" value="KAA0059346.1"/>
    <property type="molecule type" value="Genomic_DNA"/>
</dbReference>
<gene>
    <name evidence="1" type="ORF">E6C27_scaffold242G00710</name>
</gene>
<dbReference type="Proteomes" id="UP000321393">
    <property type="component" value="Unassembled WGS sequence"/>
</dbReference>
<dbReference type="OrthoDB" id="505263at2759"/>
<name>A0A5A7UYS3_CUCMM</name>
<accession>A0A5A7UYS3</accession>
<reference evidence="1 2" key="1">
    <citation type="submission" date="2019-08" db="EMBL/GenBank/DDBJ databases">
        <title>Draft genome sequences of two oriental melons (Cucumis melo L. var makuwa).</title>
        <authorList>
            <person name="Kwon S.-Y."/>
        </authorList>
    </citation>
    <scope>NUCLEOTIDE SEQUENCE [LARGE SCALE GENOMIC DNA]</scope>
    <source>
        <strain evidence="2">cv. SW 3</strain>
        <tissue evidence="1">Leaf</tissue>
    </source>
</reference>
<sequence length="335" mass="38052">MKAMAATSSRPVQISPWTCCSSFPRQINTFNTQHRRLSFTNFKGLGIGWYSCGVCVRSPGCVVTAVAGRKEREEASSVWDEKPYELLPNGRIQYIDELDVASFLDPPKELIPLDPASYNPAAYLWKKIEAIPEERRHRLLHLLTPRCISRAWGIAGSRYEDPKLVKKMASSLLQNEDGMVLEYYNCLKSGGKYTIEFIYLHLLVYQAIFSCKDGKIYGRIINMPLLAGFANSVSPLYFEVKQLKEVMSTEHPCDLAFDFGDGLFDIHEYPEGFPVPAKHLYPFNDQVVVYVRYLGPGVLVGQAWQEGKALEQVPQKLCGEILMIKDYNQQHPLQK</sequence>
<proteinExistence type="predicted"/>
<dbReference type="AlphaFoldDB" id="A0A5A7UYS3"/>
<dbReference type="STRING" id="1194695.A0A5A7UYS3"/>
<evidence type="ECO:0000313" key="2">
    <source>
        <dbReference type="Proteomes" id="UP000321393"/>
    </source>
</evidence>
<organism evidence="1 2">
    <name type="scientific">Cucumis melo var. makuwa</name>
    <name type="common">Oriental melon</name>
    <dbReference type="NCBI Taxonomy" id="1194695"/>
    <lineage>
        <taxon>Eukaryota</taxon>
        <taxon>Viridiplantae</taxon>
        <taxon>Streptophyta</taxon>
        <taxon>Embryophyta</taxon>
        <taxon>Tracheophyta</taxon>
        <taxon>Spermatophyta</taxon>
        <taxon>Magnoliopsida</taxon>
        <taxon>eudicotyledons</taxon>
        <taxon>Gunneridae</taxon>
        <taxon>Pentapetalae</taxon>
        <taxon>rosids</taxon>
        <taxon>fabids</taxon>
        <taxon>Cucurbitales</taxon>
        <taxon>Cucurbitaceae</taxon>
        <taxon>Benincaseae</taxon>
        <taxon>Cucumis</taxon>
    </lineage>
</organism>
<evidence type="ECO:0000313" key="1">
    <source>
        <dbReference type="EMBL" id="KAA0059346.1"/>
    </source>
</evidence>